<protein>
    <submittedName>
        <fullName evidence="2">Uncharacterized protein</fullName>
    </submittedName>
</protein>
<dbReference type="EMBL" id="CP063845">
    <property type="protein sequence ID" value="UFP96418.1"/>
    <property type="molecule type" value="Genomic_DNA"/>
</dbReference>
<gene>
    <name evidence="2" type="ORF">ISF26_09490</name>
</gene>
<reference evidence="2 3" key="1">
    <citation type="journal article" date="2021" name="Genome Biol. Evol.">
        <title>Complete Genome Sequencing of a Novel Gloeobacter Species from a Waterfall Cave in Mexico.</title>
        <authorList>
            <person name="Saw J.H."/>
            <person name="Cardona T."/>
            <person name="Montejano G."/>
        </authorList>
    </citation>
    <scope>NUCLEOTIDE SEQUENCE [LARGE SCALE GENOMIC DNA]</scope>
    <source>
        <strain evidence="2">MG652769</strain>
    </source>
</reference>
<dbReference type="Proteomes" id="UP001054846">
    <property type="component" value="Chromosome"/>
</dbReference>
<sequence>MLDLNLEEEDLALDFVPAIEKRLGIKTRSRDWNTVETLGEMIDVFSKYYGNSGVLNPPARLRVISLSGGLLLALAPFMVILFIVWIFLSIINKIFTLH</sequence>
<keyword evidence="1" id="KW-0812">Transmembrane</keyword>
<name>A0ABY3PRR5_9CYAN</name>
<organism evidence="2 3">
    <name type="scientific">Gloeobacter morelensis MG652769</name>
    <dbReference type="NCBI Taxonomy" id="2781736"/>
    <lineage>
        <taxon>Bacteria</taxon>
        <taxon>Bacillati</taxon>
        <taxon>Cyanobacteriota</taxon>
        <taxon>Cyanophyceae</taxon>
        <taxon>Gloeobacterales</taxon>
        <taxon>Gloeobacteraceae</taxon>
        <taxon>Gloeobacter</taxon>
        <taxon>Gloeobacter morelensis</taxon>
    </lineage>
</organism>
<evidence type="ECO:0000256" key="1">
    <source>
        <dbReference type="SAM" id="Phobius"/>
    </source>
</evidence>
<keyword evidence="1" id="KW-0472">Membrane</keyword>
<keyword evidence="3" id="KW-1185">Reference proteome</keyword>
<keyword evidence="1" id="KW-1133">Transmembrane helix</keyword>
<evidence type="ECO:0000313" key="2">
    <source>
        <dbReference type="EMBL" id="UFP96418.1"/>
    </source>
</evidence>
<proteinExistence type="predicted"/>
<feature type="transmembrane region" description="Helical" evidence="1">
    <location>
        <begin position="63"/>
        <end position="88"/>
    </location>
</feature>
<evidence type="ECO:0000313" key="3">
    <source>
        <dbReference type="Proteomes" id="UP001054846"/>
    </source>
</evidence>
<dbReference type="RefSeq" id="WP_230843658.1">
    <property type="nucleotide sequence ID" value="NZ_CP063845.1"/>
</dbReference>
<accession>A0ABY3PRR5</accession>